<organism evidence="1 2">
    <name type="scientific">Pseudomonas syringae pv. maculicola</name>
    <dbReference type="NCBI Taxonomy" id="59511"/>
    <lineage>
        <taxon>Bacteria</taxon>
        <taxon>Pseudomonadati</taxon>
        <taxon>Pseudomonadota</taxon>
        <taxon>Gammaproteobacteria</taxon>
        <taxon>Pseudomonadales</taxon>
        <taxon>Pseudomonadaceae</taxon>
        <taxon>Pseudomonas</taxon>
    </lineage>
</organism>
<dbReference type="AlphaFoldDB" id="A0A3M6CA18"/>
<accession>A0A3M6CA18</accession>
<proteinExistence type="predicted"/>
<evidence type="ECO:0008006" key="3">
    <source>
        <dbReference type="Google" id="ProtNLM"/>
    </source>
</evidence>
<comment type="caution">
    <text evidence="1">The sequence shown here is derived from an EMBL/GenBank/DDBJ whole genome shotgun (WGS) entry which is preliminary data.</text>
</comment>
<protein>
    <recommendedName>
        <fullName evidence="3">ABM domain-containing protein</fullName>
    </recommendedName>
</protein>
<dbReference type="Proteomes" id="UP000271631">
    <property type="component" value="Unassembled WGS sequence"/>
</dbReference>
<name>A0A3M6CA18_PSEYM</name>
<evidence type="ECO:0000313" key="2">
    <source>
        <dbReference type="Proteomes" id="UP000271631"/>
    </source>
</evidence>
<reference evidence="1 2" key="1">
    <citation type="submission" date="2018-08" db="EMBL/GenBank/DDBJ databases">
        <title>Recombination of ecologically and evolutionarily significant loci maintains genetic cohesion in the Pseudomonas syringae species complex.</title>
        <authorList>
            <person name="Dillon M."/>
            <person name="Thakur S."/>
            <person name="Almeida R.N.D."/>
            <person name="Weir B.S."/>
            <person name="Guttman D.S."/>
        </authorList>
    </citation>
    <scope>NUCLEOTIDE SEQUENCE [LARGE SCALE GENOMIC DNA]</scope>
    <source>
        <strain evidence="1 2">ICMP 11281</strain>
    </source>
</reference>
<evidence type="ECO:0000313" key="1">
    <source>
        <dbReference type="EMBL" id="RMV40174.1"/>
    </source>
</evidence>
<sequence length="162" mass="18908">MYRASGVRGFWQKPSTFCHFSLSALRYCGVNTKYCSVYMSQNLFHQLERPHILFGQSPCLIRSYQRLVFMSGLVKSTMGFEVNMDDEFQVRISNILGLVVRNSSGVAKCELRKISRTNAWVIECFWHDQQSMQEHFQSFQLQELIKLLASRSRKIVFECEGE</sequence>
<dbReference type="EMBL" id="RBUQ01000093">
    <property type="protein sequence ID" value="RMV40174.1"/>
    <property type="molecule type" value="Genomic_DNA"/>
</dbReference>
<gene>
    <name evidence="1" type="ORF">ALP13_02870</name>
</gene>